<protein>
    <submittedName>
        <fullName evidence="2">TniB family NTP-binding protein</fullName>
    </submittedName>
</protein>
<dbReference type="InterPro" id="IPR003593">
    <property type="entry name" value="AAA+_ATPase"/>
</dbReference>
<proteinExistence type="predicted"/>
<evidence type="ECO:0000313" key="3">
    <source>
        <dbReference type="Proteomes" id="UP001065265"/>
    </source>
</evidence>
<reference evidence="2" key="1">
    <citation type="submission" date="2022-02" db="EMBL/GenBank/DDBJ databases">
        <title>Qipengyuania spongiae sp. nov., isolated from marine sponge.</title>
        <authorList>
            <person name="Li Z."/>
            <person name="Zhang M."/>
        </authorList>
    </citation>
    <scope>NUCLEOTIDE SEQUENCE</scope>
    <source>
        <strain evidence="2">PHS-Z21</strain>
    </source>
</reference>
<dbReference type="SUPFAM" id="SSF52540">
    <property type="entry name" value="P-loop containing nucleoside triphosphate hydrolases"/>
    <property type="match status" value="1"/>
</dbReference>
<accession>A0ABY5T4P2</accession>
<sequence>MSGSFDHLHPRVREVAGKPDKERIAWLQVDRWVKLDRSEAALAQLEALLAYPTRGRMPCLLIHGTTGMGKSEILERFHERHPWSIDTKTGRETLPVLLAEMPPEATEIDFYEAILDQLNYRQRSSGTARERRGQVIAVMADAGVRVLMLDEIDKMLGSTPRQQKLFLNSIRYLTNQLRIPIVCAGATGARLAIRTDPNLADRFASFELHHWQKGRALKQLLALFSMSLPLRKPSDLTTSEMQDEVIKMTAGVTGRIFRLFEALAIAAIVSGREQIDLGSLRDEYLLLPLVSMEVQKSEDHAVAGYLFGDAG</sequence>
<dbReference type="SMART" id="SM00382">
    <property type="entry name" value="AAA"/>
    <property type="match status" value="1"/>
</dbReference>
<dbReference type="Gene3D" id="3.40.50.300">
    <property type="entry name" value="P-loop containing nucleotide triphosphate hydrolases"/>
    <property type="match status" value="1"/>
</dbReference>
<dbReference type="RefSeq" id="WP_265559727.1">
    <property type="nucleotide sequence ID" value="NZ_CP092471.1"/>
</dbReference>
<dbReference type="Pfam" id="PF05621">
    <property type="entry name" value="TniB"/>
    <property type="match status" value="1"/>
</dbReference>
<dbReference type="CDD" id="cd00009">
    <property type="entry name" value="AAA"/>
    <property type="match status" value="1"/>
</dbReference>
<keyword evidence="3" id="KW-1185">Reference proteome</keyword>
<evidence type="ECO:0000259" key="1">
    <source>
        <dbReference type="SMART" id="SM00382"/>
    </source>
</evidence>
<organism evidence="2 3">
    <name type="scientific">Qipengyuania spongiae</name>
    <dbReference type="NCBI Taxonomy" id="2909673"/>
    <lineage>
        <taxon>Bacteria</taxon>
        <taxon>Pseudomonadati</taxon>
        <taxon>Pseudomonadota</taxon>
        <taxon>Alphaproteobacteria</taxon>
        <taxon>Sphingomonadales</taxon>
        <taxon>Erythrobacteraceae</taxon>
        <taxon>Qipengyuania</taxon>
    </lineage>
</organism>
<evidence type="ECO:0000313" key="2">
    <source>
        <dbReference type="EMBL" id="UVI39919.1"/>
    </source>
</evidence>
<dbReference type="Proteomes" id="UP001065265">
    <property type="component" value="Chromosome"/>
</dbReference>
<dbReference type="InterPro" id="IPR027417">
    <property type="entry name" value="P-loop_NTPase"/>
</dbReference>
<dbReference type="InterPro" id="IPR008868">
    <property type="entry name" value="TniB"/>
</dbReference>
<dbReference type="EMBL" id="CP092471">
    <property type="protein sequence ID" value="UVI39919.1"/>
    <property type="molecule type" value="Genomic_DNA"/>
</dbReference>
<feature type="domain" description="AAA+ ATPase" evidence="1">
    <location>
        <begin position="56"/>
        <end position="215"/>
    </location>
</feature>
<name>A0ABY5T4P2_9SPHN</name>
<gene>
    <name evidence="2" type="ORF">L1F33_02870</name>
</gene>